<accession>A0A3B0YJ43</accession>
<dbReference type="InterPro" id="IPR019070">
    <property type="entry name" value="Restrct_endonuc_II_SinI"/>
</dbReference>
<name>A0A3B0YJ43_9ZZZZ</name>
<organism evidence="1">
    <name type="scientific">hydrothermal vent metagenome</name>
    <dbReference type="NCBI Taxonomy" id="652676"/>
    <lineage>
        <taxon>unclassified sequences</taxon>
        <taxon>metagenomes</taxon>
        <taxon>ecological metagenomes</taxon>
    </lineage>
</organism>
<proteinExistence type="predicted"/>
<gene>
    <name evidence="1" type="ORF">MNBD_GAMMA15-180</name>
</gene>
<evidence type="ECO:0008006" key="2">
    <source>
        <dbReference type="Google" id="ProtNLM"/>
    </source>
</evidence>
<evidence type="ECO:0000313" key="1">
    <source>
        <dbReference type="EMBL" id="VAW76750.1"/>
    </source>
</evidence>
<dbReference type="AlphaFoldDB" id="A0A3B0YJ43"/>
<protein>
    <recommendedName>
        <fullName evidence="2">SinI family restriction endonuclease</fullName>
    </recommendedName>
</protein>
<dbReference type="GO" id="GO:0003677">
    <property type="term" value="F:DNA binding"/>
    <property type="evidence" value="ECO:0007669"/>
    <property type="project" value="InterPro"/>
</dbReference>
<dbReference type="EMBL" id="UOFN01000065">
    <property type="protein sequence ID" value="VAW76750.1"/>
    <property type="molecule type" value="Genomic_DNA"/>
</dbReference>
<dbReference type="GO" id="GO:0009307">
    <property type="term" value="P:DNA restriction-modification system"/>
    <property type="evidence" value="ECO:0007669"/>
    <property type="project" value="InterPro"/>
</dbReference>
<dbReference type="GO" id="GO:0009036">
    <property type="term" value="F:type II site-specific deoxyribonuclease activity"/>
    <property type="evidence" value="ECO:0007669"/>
    <property type="project" value="InterPro"/>
</dbReference>
<reference evidence="1" key="1">
    <citation type="submission" date="2018-06" db="EMBL/GenBank/DDBJ databases">
        <authorList>
            <person name="Zhirakovskaya E."/>
        </authorList>
    </citation>
    <scope>NUCLEOTIDE SEQUENCE</scope>
</reference>
<dbReference type="Pfam" id="PF09570">
    <property type="entry name" value="RE_SinI"/>
    <property type="match status" value="1"/>
</dbReference>
<sequence>MKLKEAIAEIGADEANVVAKNLAVKIGIDWDAGAGVVFSAVLNDADRVPGNIGAKSDNETSAIRKWLERYKKGFDGRASQRISNAPGTVSDPVIDEMIGARLTELTQGDLNRIAFSHRLSMSAENILGLILEEYLSEKIQESGWCCAWGETVRSVDFVHADGRLLQIKNRSNSENSSSSSVRDGTKIQKWFRIKADRIEYMWNGLNDICGVSCLSEESFVSFVKDLIERNPNCLAVEKDSPWQ</sequence>